<protein>
    <submittedName>
        <fullName evidence="1">Uncharacterized protein</fullName>
    </submittedName>
</protein>
<name>A0ACB7XW23_9ERIC</name>
<dbReference type="EMBL" id="CM037155">
    <property type="protein sequence ID" value="KAH7845446.1"/>
    <property type="molecule type" value="Genomic_DNA"/>
</dbReference>
<sequence length="416" mass="47293">MIRTHKLGLVGVVEAKLRLENVANTVRRCFPAQWSYAHNGIPGRVARILVGWDSQLLKVDVIHTSSQLLLTKVTMVDTRVFYASWVYGQNLSGDRRSLWGEMFSLASSIGTTPWIQLGDFNVVRRRSERVVGFDVGAATEFSACIDSIDMDDMPSKGMWFTWSNKRGGLGDVKSKLDRTLINSTWMDSFPESETTFLPPGVSDHCFILMDILPSVPRRIPFKFFSYWMKHVQFKSEVQKSWGLPVSGPCCYHLYQKLTRLKPVLRSFNSLFFSRIGERVHHAREELAFAREQCAKYPFDASLASMEKDLITDPGEVKKAILGYYEGLLVTPFAQKVDASQVLRLAVCQRVPRDMRMGLTVAVSREEIKNAMWSIKKDKAPGNHLLISPFNLFIKANVYHNAQAMEILSQETRKSSH</sequence>
<comment type="caution">
    <text evidence="1">The sequence shown here is derived from an EMBL/GenBank/DDBJ whole genome shotgun (WGS) entry which is preliminary data.</text>
</comment>
<keyword evidence="2" id="KW-1185">Reference proteome</keyword>
<evidence type="ECO:0000313" key="1">
    <source>
        <dbReference type="EMBL" id="KAH7845446.1"/>
    </source>
</evidence>
<gene>
    <name evidence="1" type="ORF">Vadar_002057</name>
</gene>
<proteinExistence type="predicted"/>
<evidence type="ECO:0000313" key="2">
    <source>
        <dbReference type="Proteomes" id="UP000828048"/>
    </source>
</evidence>
<organism evidence="1 2">
    <name type="scientific">Vaccinium darrowii</name>
    <dbReference type="NCBI Taxonomy" id="229202"/>
    <lineage>
        <taxon>Eukaryota</taxon>
        <taxon>Viridiplantae</taxon>
        <taxon>Streptophyta</taxon>
        <taxon>Embryophyta</taxon>
        <taxon>Tracheophyta</taxon>
        <taxon>Spermatophyta</taxon>
        <taxon>Magnoliopsida</taxon>
        <taxon>eudicotyledons</taxon>
        <taxon>Gunneridae</taxon>
        <taxon>Pentapetalae</taxon>
        <taxon>asterids</taxon>
        <taxon>Ericales</taxon>
        <taxon>Ericaceae</taxon>
        <taxon>Vaccinioideae</taxon>
        <taxon>Vaccinieae</taxon>
        <taxon>Vaccinium</taxon>
    </lineage>
</organism>
<accession>A0ACB7XW23</accession>
<reference evidence="1 2" key="1">
    <citation type="journal article" date="2021" name="Hortic Res">
        <title>High-quality reference genome and annotation aids understanding of berry development for evergreen blueberry (Vaccinium darrowii).</title>
        <authorList>
            <person name="Yu J."/>
            <person name="Hulse-Kemp A.M."/>
            <person name="Babiker E."/>
            <person name="Staton M."/>
        </authorList>
    </citation>
    <scope>NUCLEOTIDE SEQUENCE [LARGE SCALE GENOMIC DNA]</scope>
    <source>
        <strain evidence="2">cv. NJ 8807/NJ 8810</strain>
        <tissue evidence="1">Young leaf</tissue>
    </source>
</reference>
<dbReference type="Proteomes" id="UP000828048">
    <property type="component" value="Chromosome 5"/>
</dbReference>